<dbReference type="OMA" id="NTGESNH"/>
<reference evidence="2 3" key="2">
    <citation type="submission" date="2018-11" db="EMBL/GenBank/DDBJ databases">
        <authorList>
            <consortium name="Pathogen Informatics"/>
        </authorList>
    </citation>
    <scope>NUCLEOTIDE SEQUENCE [LARGE SCALE GENOMIC DNA]</scope>
</reference>
<evidence type="ECO:0000313" key="4">
    <source>
        <dbReference type="WBParaSite" id="TCLT_0000317701-mRNA-1"/>
    </source>
</evidence>
<organism evidence="4">
    <name type="scientific">Thelazia callipaeda</name>
    <name type="common">Oriental eyeworm</name>
    <name type="synonym">Parasitic nematode</name>
    <dbReference type="NCBI Taxonomy" id="103827"/>
    <lineage>
        <taxon>Eukaryota</taxon>
        <taxon>Metazoa</taxon>
        <taxon>Ecdysozoa</taxon>
        <taxon>Nematoda</taxon>
        <taxon>Chromadorea</taxon>
        <taxon>Rhabditida</taxon>
        <taxon>Spirurina</taxon>
        <taxon>Spiruromorpha</taxon>
        <taxon>Thelazioidea</taxon>
        <taxon>Thelaziidae</taxon>
        <taxon>Thelazia</taxon>
    </lineage>
</organism>
<reference evidence="4" key="1">
    <citation type="submission" date="2017-02" db="UniProtKB">
        <authorList>
            <consortium name="WormBaseParasite"/>
        </authorList>
    </citation>
    <scope>IDENTIFICATION</scope>
</reference>
<evidence type="ECO:0000313" key="3">
    <source>
        <dbReference type="Proteomes" id="UP000276776"/>
    </source>
</evidence>
<dbReference type="STRING" id="103827.A0A0N5CSH5"/>
<proteinExistence type="predicted"/>
<gene>
    <name evidence="2" type="ORF">TCLT_LOCUS3176</name>
</gene>
<dbReference type="AlphaFoldDB" id="A0A0N5CSH5"/>
<evidence type="ECO:0000313" key="2">
    <source>
        <dbReference type="EMBL" id="VDM99519.1"/>
    </source>
</evidence>
<dbReference type="EMBL" id="UYYF01001090">
    <property type="protein sequence ID" value="VDM99519.1"/>
    <property type="molecule type" value="Genomic_DNA"/>
</dbReference>
<name>A0A0N5CSH5_THECL</name>
<sequence>MSNEPNALTNVVVSESNMETPVLVNDFATQELPAEKNLPVENISALTSANVLHAEIEPIKLDNLPLHQKHIMKRLEGIRESKQRILSALHKLKESATDEKMIRENASEDIQLENEANEKSNDTININGSNIEVKNTDMATNRAPNEEVENDVQELNEELSKLGTVTSKAVAASIMNDKLLEAFQLHHQKKAALEELQRRNKETQKGVENQTLQEVQMARLKGK</sequence>
<evidence type="ECO:0000256" key="1">
    <source>
        <dbReference type="SAM" id="MobiDB-lite"/>
    </source>
</evidence>
<keyword evidence="3" id="KW-1185">Reference proteome</keyword>
<protein>
    <submittedName>
        <fullName evidence="4">Coiled-coil domain-containing protein</fullName>
    </submittedName>
</protein>
<feature type="region of interest" description="Disordered" evidence="1">
    <location>
        <begin position="199"/>
        <end position="223"/>
    </location>
</feature>
<dbReference type="Proteomes" id="UP000276776">
    <property type="component" value="Unassembled WGS sequence"/>
</dbReference>
<dbReference type="OrthoDB" id="2125770at2759"/>
<accession>A0A0N5CSH5</accession>
<dbReference type="WBParaSite" id="TCLT_0000317701-mRNA-1">
    <property type="protein sequence ID" value="TCLT_0000317701-mRNA-1"/>
    <property type="gene ID" value="TCLT_0000317701"/>
</dbReference>